<gene>
    <name evidence="2" type="ORF">SAMN04490357_5021</name>
</gene>
<proteinExistence type="predicted"/>
<reference evidence="2 3" key="1">
    <citation type="submission" date="2016-10" db="EMBL/GenBank/DDBJ databases">
        <authorList>
            <person name="de Groot N.N."/>
        </authorList>
    </citation>
    <scope>NUCLEOTIDE SEQUENCE [LARGE SCALE GENOMIC DNA]</scope>
    <source>
        <strain evidence="2 3">DSM 40306</strain>
    </source>
</reference>
<organism evidence="2 3">
    <name type="scientific">Streptomyces misionensis</name>
    <dbReference type="NCBI Taxonomy" id="67331"/>
    <lineage>
        <taxon>Bacteria</taxon>
        <taxon>Bacillati</taxon>
        <taxon>Actinomycetota</taxon>
        <taxon>Actinomycetes</taxon>
        <taxon>Kitasatosporales</taxon>
        <taxon>Streptomycetaceae</taxon>
        <taxon>Streptomyces</taxon>
    </lineage>
</organism>
<evidence type="ECO:0000259" key="1">
    <source>
        <dbReference type="Pfam" id="PF25535"/>
    </source>
</evidence>
<evidence type="ECO:0000313" key="3">
    <source>
        <dbReference type="Proteomes" id="UP000182375"/>
    </source>
</evidence>
<dbReference type="STRING" id="67331.SAMN04490357_5021"/>
<sequence length="178" mass="19843">MSDGSWNRVGVSAACGGDDVRVFYEDLSEYTYQDVDTFGDRESFRELWYRPEYIRLNVGWLQAGKPYPTGPVPAGCVEKLEAIQQVQWMNVCLGVHECDLCPEADAPEGNGEIRIPGEAGVAYAAPFLITHYITVHGYRPPQVFVDAVLAVELGAWAAARWPDVPFPWVPENAEHLLE</sequence>
<protein>
    <recommendedName>
        <fullName evidence="1">DUF7919 domain-containing protein</fullName>
    </recommendedName>
</protein>
<feature type="domain" description="DUF7919" evidence="1">
    <location>
        <begin position="23"/>
        <end position="149"/>
    </location>
</feature>
<accession>A0A1H5BA44</accession>
<name>A0A1H5BA44_9ACTN</name>
<dbReference type="EMBL" id="FNTD01000004">
    <property type="protein sequence ID" value="SED51493.1"/>
    <property type="molecule type" value="Genomic_DNA"/>
</dbReference>
<dbReference type="Proteomes" id="UP000182375">
    <property type="component" value="Unassembled WGS sequence"/>
</dbReference>
<dbReference type="AlphaFoldDB" id="A0A1H5BA44"/>
<evidence type="ECO:0000313" key="2">
    <source>
        <dbReference type="EMBL" id="SED51493.1"/>
    </source>
</evidence>
<dbReference type="Pfam" id="PF25535">
    <property type="entry name" value="DUF7919"/>
    <property type="match status" value="1"/>
</dbReference>
<dbReference type="InterPro" id="IPR057679">
    <property type="entry name" value="DUF7919"/>
</dbReference>